<organism evidence="6">
    <name type="scientific">Ananas comosus var. bracteatus</name>
    <name type="common">red pineapple</name>
    <dbReference type="NCBI Taxonomy" id="296719"/>
    <lineage>
        <taxon>Eukaryota</taxon>
        <taxon>Viridiplantae</taxon>
        <taxon>Streptophyta</taxon>
        <taxon>Embryophyta</taxon>
        <taxon>Tracheophyta</taxon>
        <taxon>Spermatophyta</taxon>
        <taxon>Magnoliopsida</taxon>
        <taxon>Liliopsida</taxon>
        <taxon>Poales</taxon>
        <taxon>Bromeliaceae</taxon>
        <taxon>Bromelioideae</taxon>
        <taxon>Ananas</taxon>
    </lineage>
</organism>
<dbReference type="AlphaFoldDB" id="A0A6V7Q190"/>
<evidence type="ECO:0000313" key="6">
    <source>
        <dbReference type="EMBL" id="CAD1836770.1"/>
    </source>
</evidence>
<feature type="domain" description="Clp R" evidence="5">
    <location>
        <begin position="8"/>
        <end position="183"/>
    </location>
</feature>
<dbReference type="InterPro" id="IPR036628">
    <property type="entry name" value="Clp_N_dom_sf"/>
</dbReference>
<keyword evidence="2 3" id="KW-0677">Repeat</keyword>
<dbReference type="Pfam" id="PF23569">
    <property type="entry name" value="NBD_SMAX1"/>
    <property type="match status" value="1"/>
</dbReference>
<accession>A0A6V7Q190</accession>
<dbReference type="SUPFAM" id="SSF81923">
    <property type="entry name" value="Double Clp-N motif"/>
    <property type="match status" value="1"/>
</dbReference>
<dbReference type="EMBL" id="LR862131">
    <property type="protein sequence ID" value="CAD1836770.1"/>
    <property type="molecule type" value="Genomic_DNA"/>
</dbReference>
<comment type="similarity">
    <text evidence="1">Belongs to the ClpA/ClpB family.</text>
</comment>
<evidence type="ECO:0000256" key="3">
    <source>
        <dbReference type="PROSITE-ProRule" id="PRU01251"/>
    </source>
</evidence>
<evidence type="ECO:0000259" key="5">
    <source>
        <dbReference type="PROSITE" id="PS51903"/>
    </source>
</evidence>
<dbReference type="InterPro" id="IPR051650">
    <property type="entry name" value="SL_signaling_regulator"/>
</dbReference>
<gene>
    <name evidence="6" type="ORF">CB5_LOCUS19981</name>
</gene>
<dbReference type="Gene3D" id="3.40.50.300">
    <property type="entry name" value="P-loop containing nucleotide triphosphate hydrolases"/>
    <property type="match status" value="1"/>
</dbReference>
<dbReference type="Gene3D" id="1.10.1780.10">
    <property type="entry name" value="Clp, N-terminal domain"/>
    <property type="match status" value="1"/>
</dbReference>
<sequence>MRAGGCTVQQALAPEAAAIVKQAVSLARRRGHAQVTPLHVASAMLSSSAGLLRAACLRSHSHPLQCKALELCFNVALNRLPAASAAPPIFSHHHHHTHYHQAMSLSNALVAAFKRAQAHQRRGSLESQQQQQQQQQTILAVKIELEQLVISILDDPSISRVMREAGFSSTQVKCMVEKALSLDPNPNPNPNPRKPKEVVITTTTPFSPTQVSKARVLDHQVVIRNEDVVSILECMATRRKRRIVVVGECLATMEGAVRVVMDRVSKGEVPESLSNLQFIPIQLHSFKHLPREEVDLKLGELRCLVKSFCGGNKGAVLLLEDLKWASEFWASCLEKGRGHYCPVEHVIMGIRSLVCGLIEGFWLMGFGTYETYMRCSGGNPSLEALWGLQVLTIPNSNLGLSLNCSSDSLSYAKAKISGNESSLSLLDGGVESQLTCCADCSFKFNSEARSLKNMSYRSHSSIASNLPSWLQQYKEENLNSNDQGCLQVKDLCKKWNSICGSSCRNRHHPSEITLNFSSLSPSSSISSHDHKPWPLPLEAKHPWSEGYPRLSENNDEGLGPDSRSNSQEIIMGQQCNSNPNPNSASSSGTVHGECLPKFKELNAENLKILCDALEKRISWQKGIIPVIVSAVLRCRSGMKRRKGESKSMSGTKEETWLFFQGVDTSGKEIVARELAKLVFGSYDSFILVELNTSSSTRSDSSDDRANKRSRLEAKESYLDRLFEAIRENPHRVMLMEDIEQVDYYSLLGIKKAIETGVIQSYNGDEVRVGDAIIILSSESFDSRSRACSPSVKKKVEMSEGEKEESEEISSSMCLDLNIRIEEHVECLFDNVGLIEAADQVVFFRLPEEL</sequence>
<dbReference type="PANTHER" id="PTHR43572:SF31">
    <property type="entry name" value="PROTEIN SMAX1-LIKE 3"/>
    <property type="match status" value="1"/>
</dbReference>
<dbReference type="InterPro" id="IPR027417">
    <property type="entry name" value="P-loop_NTPase"/>
</dbReference>
<dbReference type="InterPro" id="IPR004176">
    <property type="entry name" value="Clp_R_N"/>
</dbReference>
<reference evidence="6" key="1">
    <citation type="submission" date="2020-07" db="EMBL/GenBank/DDBJ databases">
        <authorList>
            <person name="Lin J."/>
        </authorList>
    </citation>
    <scope>NUCLEOTIDE SEQUENCE</scope>
</reference>
<evidence type="ECO:0000256" key="4">
    <source>
        <dbReference type="SAM" id="MobiDB-lite"/>
    </source>
</evidence>
<evidence type="ECO:0000256" key="2">
    <source>
        <dbReference type="ARBA" id="ARBA00022737"/>
    </source>
</evidence>
<proteinExistence type="inferred from homology"/>
<feature type="region of interest" description="Disordered" evidence="4">
    <location>
        <begin position="544"/>
        <end position="565"/>
    </location>
</feature>
<dbReference type="SUPFAM" id="SSF52540">
    <property type="entry name" value="P-loop containing nucleoside triphosphate hydrolases"/>
    <property type="match status" value="1"/>
</dbReference>
<evidence type="ECO:0000256" key="1">
    <source>
        <dbReference type="ARBA" id="ARBA00008675"/>
    </source>
</evidence>
<name>A0A6V7Q190_ANACO</name>
<protein>
    <recommendedName>
        <fullName evidence="5">Clp R domain-containing protein</fullName>
    </recommendedName>
</protein>
<dbReference type="PROSITE" id="PS51903">
    <property type="entry name" value="CLP_R"/>
    <property type="match status" value="1"/>
</dbReference>
<dbReference type="InterPro" id="IPR058680">
    <property type="entry name" value="NBD_SMAX1-like"/>
</dbReference>
<dbReference type="PANTHER" id="PTHR43572">
    <property type="entry name" value="CHAPERONE PROTEIN CLPD, CHLOROPLASTIC"/>
    <property type="match status" value="1"/>
</dbReference>